<dbReference type="InterPro" id="IPR013785">
    <property type="entry name" value="Aldolase_TIM"/>
</dbReference>
<evidence type="ECO:0000256" key="1">
    <source>
        <dbReference type="ARBA" id="ARBA00009405"/>
    </source>
</evidence>
<evidence type="ECO:0000313" key="7">
    <source>
        <dbReference type="Proteomes" id="UP000198901"/>
    </source>
</evidence>
<dbReference type="OrthoDB" id="9784013at2"/>
<dbReference type="Pfam" id="PF00682">
    <property type="entry name" value="HMGL-like"/>
    <property type="match status" value="1"/>
</dbReference>
<feature type="domain" description="Pyruvate carboxyltransferase" evidence="5">
    <location>
        <begin position="1"/>
        <end position="268"/>
    </location>
</feature>
<protein>
    <submittedName>
        <fullName evidence="6">Hydroxymethylglutaryl-CoA lyase</fullName>
    </submittedName>
</protein>
<keyword evidence="4" id="KW-0175">Coiled coil</keyword>
<dbReference type="RefSeq" id="WP_093204850.1">
    <property type="nucleotide sequence ID" value="NZ_FNGS01000006.1"/>
</dbReference>
<evidence type="ECO:0000256" key="3">
    <source>
        <dbReference type="ARBA" id="ARBA00023239"/>
    </source>
</evidence>
<dbReference type="InterPro" id="IPR000891">
    <property type="entry name" value="PYR_CT"/>
</dbReference>
<evidence type="ECO:0000256" key="2">
    <source>
        <dbReference type="ARBA" id="ARBA00022723"/>
    </source>
</evidence>
<organism evidence="6 7">
    <name type="scientific">Siphonobacter aquaeclarae</name>
    <dbReference type="NCBI Taxonomy" id="563176"/>
    <lineage>
        <taxon>Bacteria</taxon>
        <taxon>Pseudomonadati</taxon>
        <taxon>Bacteroidota</taxon>
        <taxon>Cytophagia</taxon>
        <taxon>Cytophagales</taxon>
        <taxon>Cytophagaceae</taxon>
        <taxon>Siphonobacter</taxon>
    </lineage>
</organism>
<dbReference type="PANTHER" id="PTHR42738:SF7">
    <property type="entry name" value="HYDROXYMETHYLGLUTARYL-COA LYASE"/>
    <property type="match status" value="1"/>
</dbReference>
<dbReference type="Gene3D" id="3.20.20.70">
    <property type="entry name" value="Aldolase class I"/>
    <property type="match status" value="1"/>
</dbReference>
<dbReference type="GO" id="GO:0046872">
    <property type="term" value="F:metal ion binding"/>
    <property type="evidence" value="ECO:0007669"/>
    <property type="project" value="UniProtKB-KW"/>
</dbReference>
<keyword evidence="3 6" id="KW-0456">Lyase</keyword>
<feature type="coiled-coil region" evidence="4">
    <location>
        <begin position="103"/>
        <end position="130"/>
    </location>
</feature>
<dbReference type="GO" id="GO:0006552">
    <property type="term" value="P:L-leucine catabolic process"/>
    <property type="evidence" value="ECO:0007669"/>
    <property type="project" value="TreeGrafter"/>
</dbReference>
<dbReference type="EMBL" id="FNGS01000006">
    <property type="protein sequence ID" value="SDM42120.1"/>
    <property type="molecule type" value="Genomic_DNA"/>
</dbReference>
<dbReference type="STRING" id="563176.SAMN04488090_3396"/>
<dbReference type="CDD" id="cd07938">
    <property type="entry name" value="DRE_TIM_HMGL"/>
    <property type="match status" value="1"/>
</dbReference>
<reference evidence="6 7" key="1">
    <citation type="submission" date="2016-10" db="EMBL/GenBank/DDBJ databases">
        <authorList>
            <person name="de Groot N.N."/>
        </authorList>
    </citation>
    <scope>NUCLEOTIDE SEQUENCE [LARGE SCALE GENOMIC DNA]</scope>
    <source>
        <strain evidence="6 7">DSM 21668</strain>
    </source>
</reference>
<evidence type="ECO:0000259" key="5">
    <source>
        <dbReference type="PROSITE" id="PS50991"/>
    </source>
</evidence>
<dbReference type="PANTHER" id="PTHR42738">
    <property type="entry name" value="HYDROXYMETHYLGLUTARYL-COA LYASE"/>
    <property type="match status" value="1"/>
</dbReference>
<dbReference type="InterPro" id="IPR043594">
    <property type="entry name" value="HMGL"/>
</dbReference>
<keyword evidence="2" id="KW-0479">Metal-binding</keyword>
<dbReference type="GO" id="GO:0046951">
    <property type="term" value="P:ketone body biosynthetic process"/>
    <property type="evidence" value="ECO:0007669"/>
    <property type="project" value="TreeGrafter"/>
</dbReference>
<keyword evidence="7" id="KW-1185">Reference proteome</keyword>
<dbReference type="Proteomes" id="UP000198901">
    <property type="component" value="Unassembled WGS sequence"/>
</dbReference>
<gene>
    <name evidence="6" type="ORF">SAMN04488090_3396</name>
</gene>
<accession>A0A1G9T386</accession>
<dbReference type="PROSITE" id="PS50991">
    <property type="entry name" value="PYR_CT"/>
    <property type="match status" value="1"/>
</dbReference>
<evidence type="ECO:0000256" key="4">
    <source>
        <dbReference type="SAM" id="Coils"/>
    </source>
</evidence>
<evidence type="ECO:0000313" key="6">
    <source>
        <dbReference type="EMBL" id="SDM42120.1"/>
    </source>
</evidence>
<comment type="similarity">
    <text evidence="1">Belongs to the HMG-CoA lyase family.</text>
</comment>
<sequence>MKLIDCPRDAMQGLHDFVPTETKIGYLNRLLRVGFDTLDFGSFVSPQAIPQMADTEAVLAQLEPSDTRLLAIVANLRGAGMACSLPAISYLGFPLSVSEEFQQRNTRKRIAQALEEVAEMQERCITAGKELVVYLSMAFGNPYGEAYSPQTVVDLTGKLADLGVRIVAPSDTIGSSSPEGIRQLFGTLIPAFPEIEFGAHLHSTPDKVLEKMEATWEAGVRRVDGALRGFGGCPMAADQLTGNMPTESWIAFLAKKDAGLTINQDALEEAMGYSGRVFGRL</sequence>
<dbReference type="AlphaFoldDB" id="A0A1G9T386"/>
<dbReference type="GO" id="GO:0004419">
    <property type="term" value="F:hydroxymethylglutaryl-CoA lyase activity"/>
    <property type="evidence" value="ECO:0007669"/>
    <property type="project" value="TreeGrafter"/>
</dbReference>
<proteinExistence type="inferred from homology"/>
<name>A0A1G9T386_9BACT</name>
<dbReference type="SUPFAM" id="SSF51569">
    <property type="entry name" value="Aldolase"/>
    <property type="match status" value="1"/>
</dbReference>